<evidence type="ECO:0000256" key="1">
    <source>
        <dbReference type="ARBA" id="ARBA00022737"/>
    </source>
</evidence>
<dbReference type="Proteomes" id="UP001329430">
    <property type="component" value="Chromosome 3"/>
</dbReference>
<sequence length="436" mass="49460">MGERLTEVFMQLFSEKNSDGTKNLVLKGKDLWQRIGTRLHCQDMLKVSPFLQKNKAIVKLDLCYNEIGDKGVQVLVDDYLSMEDNTLIHLNLVSCGIGPKGVCSLLKASLTLKLKSLRLNGNKLGFKGGVIVSNLLGKSRTLIHLDMGDTDQTLATVQYFMQVMRDDIGTINKLRIFDFSRLIPMSKGYQYDPSHLAESVGEMLKVNSHLTEIHLQKNGIDGHNVELLLLGVRLNKTLLLLDLGFNNMGDYGIELIGKWISQRPPLLGLNVAANGIGDIGARALSFGMPFSKLRMLDISHNHIGNDGMIDILNSIKKPYMMRYLFIWGNNFDHRAHLIIQRMLLSTVLVQEQIDVKLYTVDEVIYAAYYPSNHYKHRYYCVMDHGCPVELKIKRNKKVSGSSMPREKLNFHFYDRYPPVNPSLSPDKINCICQKEN</sequence>
<keyword evidence="1" id="KW-0677">Repeat</keyword>
<name>A0AAN7VHV6_9COLE</name>
<comment type="caution">
    <text evidence="2">The sequence shown here is derived from an EMBL/GenBank/DDBJ whole genome shotgun (WGS) entry which is preliminary data.</text>
</comment>
<reference evidence="2 3" key="1">
    <citation type="journal article" date="2024" name="Insects">
        <title>An Improved Chromosome-Level Genome Assembly of the Firefly Pyrocoelia pectoralis.</title>
        <authorList>
            <person name="Fu X."/>
            <person name="Meyer-Rochow V.B."/>
            <person name="Ballantyne L."/>
            <person name="Zhu X."/>
        </authorList>
    </citation>
    <scope>NUCLEOTIDE SEQUENCE [LARGE SCALE GENOMIC DNA]</scope>
    <source>
        <strain evidence="2">XCY_ONT2</strain>
    </source>
</reference>
<dbReference type="Pfam" id="PF13516">
    <property type="entry name" value="LRR_6"/>
    <property type="match status" value="6"/>
</dbReference>
<dbReference type="InterPro" id="IPR052201">
    <property type="entry name" value="LRR-containing_regulator"/>
</dbReference>
<dbReference type="InterPro" id="IPR032675">
    <property type="entry name" value="LRR_dom_sf"/>
</dbReference>
<evidence type="ECO:0008006" key="4">
    <source>
        <dbReference type="Google" id="ProtNLM"/>
    </source>
</evidence>
<dbReference type="AlphaFoldDB" id="A0AAN7VHV6"/>
<accession>A0AAN7VHV6</accession>
<evidence type="ECO:0000313" key="3">
    <source>
        <dbReference type="Proteomes" id="UP001329430"/>
    </source>
</evidence>
<dbReference type="PANTHER" id="PTHR24111">
    <property type="entry name" value="LEUCINE-RICH REPEAT-CONTAINING PROTEIN 34"/>
    <property type="match status" value="1"/>
</dbReference>
<dbReference type="SUPFAM" id="SSF52047">
    <property type="entry name" value="RNI-like"/>
    <property type="match status" value="1"/>
</dbReference>
<keyword evidence="3" id="KW-1185">Reference proteome</keyword>
<organism evidence="2 3">
    <name type="scientific">Pyrocoelia pectoralis</name>
    <dbReference type="NCBI Taxonomy" id="417401"/>
    <lineage>
        <taxon>Eukaryota</taxon>
        <taxon>Metazoa</taxon>
        <taxon>Ecdysozoa</taxon>
        <taxon>Arthropoda</taxon>
        <taxon>Hexapoda</taxon>
        <taxon>Insecta</taxon>
        <taxon>Pterygota</taxon>
        <taxon>Neoptera</taxon>
        <taxon>Endopterygota</taxon>
        <taxon>Coleoptera</taxon>
        <taxon>Polyphaga</taxon>
        <taxon>Elateriformia</taxon>
        <taxon>Elateroidea</taxon>
        <taxon>Lampyridae</taxon>
        <taxon>Lampyrinae</taxon>
        <taxon>Pyrocoelia</taxon>
    </lineage>
</organism>
<dbReference type="InterPro" id="IPR001611">
    <property type="entry name" value="Leu-rich_rpt"/>
</dbReference>
<dbReference type="PANTHER" id="PTHR24111:SF0">
    <property type="entry name" value="LEUCINE-RICH REPEAT-CONTAINING PROTEIN"/>
    <property type="match status" value="1"/>
</dbReference>
<dbReference type="EMBL" id="JAVRBK010000003">
    <property type="protein sequence ID" value="KAK5646258.1"/>
    <property type="molecule type" value="Genomic_DNA"/>
</dbReference>
<dbReference type="Gene3D" id="3.80.10.10">
    <property type="entry name" value="Ribonuclease Inhibitor"/>
    <property type="match status" value="2"/>
</dbReference>
<evidence type="ECO:0000313" key="2">
    <source>
        <dbReference type="EMBL" id="KAK5646258.1"/>
    </source>
</evidence>
<protein>
    <recommendedName>
        <fullName evidence="4">Leucine-rich repeat-containing protein 34-like</fullName>
    </recommendedName>
</protein>
<proteinExistence type="predicted"/>
<dbReference type="SMART" id="SM00368">
    <property type="entry name" value="LRR_RI"/>
    <property type="match status" value="5"/>
</dbReference>
<gene>
    <name evidence="2" type="ORF">RI129_004722</name>
</gene>